<protein>
    <submittedName>
        <fullName evidence="3">Alpha/beta hydrolase</fullName>
    </submittedName>
</protein>
<organism evidence="3 4">
    <name type="scientific">Ceratobasidium theobromae</name>
    <dbReference type="NCBI Taxonomy" id="1582974"/>
    <lineage>
        <taxon>Eukaryota</taxon>
        <taxon>Fungi</taxon>
        <taxon>Dikarya</taxon>
        <taxon>Basidiomycota</taxon>
        <taxon>Agaricomycotina</taxon>
        <taxon>Agaricomycetes</taxon>
        <taxon>Cantharellales</taxon>
        <taxon>Ceratobasidiaceae</taxon>
        <taxon>Ceratobasidium</taxon>
    </lineage>
</organism>
<dbReference type="OrthoDB" id="5954035at2759"/>
<gene>
    <name evidence="3" type="ORF">CTheo_6659</name>
</gene>
<dbReference type="PANTHER" id="PTHR10794">
    <property type="entry name" value="ABHYDROLASE DOMAIN-CONTAINING PROTEIN"/>
    <property type="match status" value="1"/>
</dbReference>
<keyword evidence="3" id="KW-0378">Hydrolase</keyword>
<dbReference type="InterPro" id="IPR000073">
    <property type="entry name" value="AB_hydrolase_1"/>
</dbReference>
<dbReference type="PANTHER" id="PTHR10794:SF63">
    <property type="entry name" value="ALPHA_BETA HYDROLASE 1, ISOFORM A"/>
    <property type="match status" value="1"/>
</dbReference>
<dbReference type="GO" id="GO:0051792">
    <property type="term" value="P:medium-chain fatty acid biosynthetic process"/>
    <property type="evidence" value="ECO:0007669"/>
    <property type="project" value="TreeGrafter"/>
</dbReference>
<dbReference type="EMBL" id="SSOP01000218">
    <property type="protein sequence ID" value="KAB5589895.1"/>
    <property type="molecule type" value="Genomic_DNA"/>
</dbReference>
<comment type="caution">
    <text evidence="3">The sequence shown here is derived from an EMBL/GenBank/DDBJ whole genome shotgun (WGS) entry which is preliminary data.</text>
</comment>
<dbReference type="SUPFAM" id="SSF53474">
    <property type="entry name" value="alpha/beta-Hydrolases"/>
    <property type="match status" value="1"/>
</dbReference>
<dbReference type="InterPro" id="IPR050960">
    <property type="entry name" value="AB_hydrolase_4_sf"/>
</dbReference>
<dbReference type="GO" id="GO:0047372">
    <property type="term" value="F:monoacylglycerol lipase activity"/>
    <property type="evidence" value="ECO:0007669"/>
    <property type="project" value="TreeGrafter"/>
</dbReference>
<evidence type="ECO:0000256" key="1">
    <source>
        <dbReference type="ARBA" id="ARBA00010884"/>
    </source>
</evidence>
<evidence type="ECO:0000259" key="2">
    <source>
        <dbReference type="Pfam" id="PF12697"/>
    </source>
</evidence>
<reference evidence="3 4" key="1">
    <citation type="journal article" date="2019" name="Fungal Biol. Biotechnol.">
        <title>Draft genome sequence of fastidious pathogen Ceratobasidium theobromae, which causes vascular-streak dieback in Theobroma cacao.</title>
        <authorList>
            <person name="Ali S.S."/>
            <person name="Asman A."/>
            <person name="Shao J."/>
            <person name="Firmansyah A.P."/>
            <person name="Susilo A.W."/>
            <person name="Rosmana A."/>
            <person name="McMahon P."/>
            <person name="Junaid M."/>
            <person name="Guest D."/>
            <person name="Kheng T.Y."/>
            <person name="Meinhardt L.W."/>
            <person name="Bailey B.A."/>
        </authorList>
    </citation>
    <scope>NUCLEOTIDE SEQUENCE [LARGE SCALE GENOMIC DNA]</scope>
    <source>
        <strain evidence="3 4">CT2</strain>
    </source>
</reference>
<comment type="similarity">
    <text evidence="1">Belongs to the AB hydrolase superfamily. AB hydrolase 4 family.</text>
</comment>
<sequence length="473" mass="51771">MGAFLSRSRRRQYTTGTHNMLYSPDSPVYFEISHKGKRVVQNGGVLNGLEPSAQNLSVRALVETQCPSLMKDYKPTWWLPGGHVQTAFCVAGNFTRVDEILYERTLLSLPDGGTLGLDFTPRKQDNELPPETPIVVVLHGLSGGSHESYVRSILSQVCAAPSAGGLGYRAVVVNFRGCAGVPLTSPQFYSAGHTEDIRIALSYLQKAYPRARLTGIGFSLGANVLVRYLGEEGEASRLDAACALGCPWNLVDNSSNLEGSFFYRNVYSRAMGGNLLKLLSRHLKTLATLPPSPLTPHIPRVLGLRNPTLKEVDAHLTIIAGGHSPPFPFPSPDEYYEWARSDTHVERVRVPLLAINAADDPIVRTLPVEAVVQSKCVVLAVTPKGGHLGWFEGGVPWRTKKPPPRWIKKPVVEWLGATCEVLVSRREVGDEWVLDEESGFVVERDRRHIGFKVHSLDGTVVGTGDEAQGLQGL</sequence>
<proteinExistence type="inferred from homology"/>
<dbReference type="GO" id="GO:0051793">
    <property type="term" value="P:medium-chain fatty acid catabolic process"/>
    <property type="evidence" value="ECO:0007669"/>
    <property type="project" value="TreeGrafter"/>
</dbReference>
<evidence type="ECO:0000313" key="4">
    <source>
        <dbReference type="Proteomes" id="UP000383932"/>
    </source>
</evidence>
<evidence type="ECO:0000313" key="3">
    <source>
        <dbReference type="EMBL" id="KAB5589895.1"/>
    </source>
</evidence>
<dbReference type="GO" id="GO:0008126">
    <property type="term" value="F:acetylesterase activity"/>
    <property type="evidence" value="ECO:0007669"/>
    <property type="project" value="TreeGrafter"/>
</dbReference>
<accession>A0A5N5QDS0</accession>
<name>A0A5N5QDS0_9AGAM</name>
<feature type="domain" description="AB hydrolase-1" evidence="2">
    <location>
        <begin position="135"/>
        <end position="391"/>
    </location>
</feature>
<dbReference type="Pfam" id="PF12697">
    <property type="entry name" value="Abhydrolase_6"/>
    <property type="match status" value="1"/>
</dbReference>
<dbReference type="Proteomes" id="UP000383932">
    <property type="component" value="Unassembled WGS sequence"/>
</dbReference>
<dbReference type="InterPro" id="IPR029058">
    <property type="entry name" value="AB_hydrolase_fold"/>
</dbReference>
<dbReference type="AlphaFoldDB" id="A0A5N5QDS0"/>
<dbReference type="Gene3D" id="3.40.50.1820">
    <property type="entry name" value="alpha/beta hydrolase"/>
    <property type="match status" value="1"/>
</dbReference>
<keyword evidence="4" id="KW-1185">Reference proteome</keyword>